<comment type="subcellular location">
    <subcellularLocation>
        <location evidence="1">Cell membrane</location>
        <topology evidence="1">Multi-pass membrane protein</topology>
    </subcellularLocation>
</comment>
<dbReference type="AlphaFoldDB" id="D1BV19"/>
<feature type="transmembrane region" description="Helical" evidence="5">
    <location>
        <begin position="312"/>
        <end position="333"/>
    </location>
</feature>
<dbReference type="Pfam" id="PF07690">
    <property type="entry name" value="MFS_1"/>
    <property type="match status" value="1"/>
</dbReference>
<evidence type="ECO:0000256" key="3">
    <source>
        <dbReference type="ARBA" id="ARBA00022989"/>
    </source>
</evidence>
<dbReference type="InterPro" id="IPR036259">
    <property type="entry name" value="MFS_trans_sf"/>
</dbReference>
<dbReference type="STRING" id="446471.Xcel_2240"/>
<feature type="transmembrane region" description="Helical" evidence="5">
    <location>
        <begin position="151"/>
        <end position="171"/>
    </location>
</feature>
<evidence type="ECO:0000256" key="4">
    <source>
        <dbReference type="ARBA" id="ARBA00023136"/>
    </source>
</evidence>
<evidence type="ECO:0000259" key="6">
    <source>
        <dbReference type="PROSITE" id="PS50850"/>
    </source>
</evidence>
<feature type="transmembrane region" description="Helical" evidence="5">
    <location>
        <begin position="209"/>
        <end position="227"/>
    </location>
</feature>
<feature type="transmembrane region" description="Helical" evidence="5">
    <location>
        <begin position="56"/>
        <end position="77"/>
    </location>
</feature>
<keyword evidence="2 5" id="KW-0812">Transmembrane</keyword>
<feature type="transmembrane region" description="Helical" evidence="5">
    <location>
        <begin position="438"/>
        <end position="457"/>
    </location>
</feature>
<feature type="transmembrane region" description="Helical" evidence="5">
    <location>
        <begin position="233"/>
        <end position="255"/>
    </location>
</feature>
<evidence type="ECO:0000256" key="5">
    <source>
        <dbReference type="SAM" id="Phobius"/>
    </source>
</evidence>
<feature type="transmembrane region" description="Helical" evidence="5">
    <location>
        <begin position="20"/>
        <end position="44"/>
    </location>
</feature>
<dbReference type="GO" id="GO:0005886">
    <property type="term" value="C:plasma membrane"/>
    <property type="evidence" value="ECO:0007669"/>
    <property type="project" value="UniProtKB-SubCell"/>
</dbReference>
<dbReference type="Gene3D" id="1.20.1250.20">
    <property type="entry name" value="MFS general substrate transporter like domains"/>
    <property type="match status" value="1"/>
</dbReference>
<keyword evidence="4 5" id="KW-0472">Membrane</keyword>
<evidence type="ECO:0000256" key="2">
    <source>
        <dbReference type="ARBA" id="ARBA00022692"/>
    </source>
</evidence>
<feature type="domain" description="Major facilitator superfamily (MFS) profile" evidence="6">
    <location>
        <begin position="19"/>
        <end position="461"/>
    </location>
</feature>
<evidence type="ECO:0000256" key="1">
    <source>
        <dbReference type="ARBA" id="ARBA00004651"/>
    </source>
</evidence>
<name>D1BV19_XYLCX</name>
<protein>
    <submittedName>
        <fullName evidence="7">Major facilitator superfamily MFS_1</fullName>
    </submittedName>
</protein>
<feature type="transmembrane region" description="Helical" evidence="5">
    <location>
        <begin position="370"/>
        <end position="392"/>
    </location>
</feature>
<keyword evidence="8" id="KW-1185">Reference proteome</keyword>
<organism evidence="7 8">
    <name type="scientific">Xylanimonas cellulosilytica (strain DSM 15894 / JCM 12276 / CECT 5975 / KCTC 9989 / LMG 20990 / NBRC 107835 / XIL07)</name>
    <dbReference type="NCBI Taxonomy" id="446471"/>
    <lineage>
        <taxon>Bacteria</taxon>
        <taxon>Bacillati</taxon>
        <taxon>Actinomycetota</taxon>
        <taxon>Actinomycetes</taxon>
        <taxon>Micrococcales</taxon>
        <taxon>Promicromonosporaceae</taxon>
        <taxon>Xylanimonas</taxon>
    </lineage>
</organism>
<dbReference type="InterPro" id="IPR020846">
    <property type="entry name" value="MFS_dom"/>
</dbReference>
<dbReference type="SUPFAM" id="SSF103473">
    <property type="entry name" value="MFS general substrate transporter"/>
    <property type="match status" value="1"/>
</dbReference>
<reference evidence="7 8" key="2">
    <citation type="journal article" date="2010" name="Stand. Genomic Sci.">
        <title>Complete genome sequence of Xylanimonas cellulosilytica type strain (XIL07).</title>
        <authorList>
            <person name="Foster B."/>
            <person name="Pukall R."/>
            <person name="Abt B."/>
            <person name="Nolan M."/>
            <person name="Glavina Del Rio T."/>
            <person name="Chen F."/>
            <person name="Lucas S."/>
            <person name="Tice H."/>
            <person name="Pitluck S."/>
            <person name="Cheng J.-F."/>
            <person name="Chertkov O."/>
            <person name="Brettin T."/>
            <person name="Han C."/>
            <person name="Detter J.C."/>
            <person name="Bruce D."/>
            <person name="Goodwin L."/>
            <person name="Ivanova N."/>
            <person name="Mavromatis K."/>
            <person name="Pati A."/>
            <person name="Mikhailova N."/>
            <person name="Chen A."/>
            <person name="Palaniappan K."/>
            <person name="Land M."/>
            <person name="Hauser L."/>
            <person name="Chang Y.-J."/>
            <person name="Jeffries C.D."/>
            <person name="Chain P."/>
            <person name="Rohde M."/>
            <person name="Goeker M."/>
            <person name="Bristow J."/>
            <person name="Eisen J.A."/>
            <person name="Markowitz V."/>
            <person name="Hugenholtz P."/>
            <person name="Kyrpides N.C."/>
            <person name="Klenk H.-P."/>
            <person name="Lapidus A."/>
        </authorList>
    </citation>
    <scope>NUCLEOTIDE SEQUENCE [LARGE SCALE GENOMIC DNA]</scope>
    <source>
        <strain evidence="8">DSM 15894 / CECT 5975 / LMG 20990 / XIL07</strain>
    </source>
</reference>
<feature type="transmembrane region" description="Helical" evidence="5">
    <location>
        <begin position="177"/>
        <end position="197"/>
    </location>
</feature>
<evidence type="ECO:0000313" key="8">
    <source>
        <dbReference type="Proteomes" id="UP000002255"/>
    </source>
</evidence>
<feature type="transmembrane region" description="Helical" evidence="5">
    <location>
        <begin position="340"/>
        <end position="358"/>
    </location>
</feature>
<dbReference type="RefSeq" id="WP_012879000.1">
    <property type="nucleotide sequence ID" value="NC_013530.1"/>
</dbReference>
<feature type="transmembrane region" description="Helical" evidence="5">
    <location>
        <begin position="89"/>
        <end position="116"/>
    </location>
</feature>
<evidence type="ECO:0000313" key="7">
    <source>
        <dbReference type="EMBL" id="ACZ31258.1"/>
    </source>
</evidence>
<feature type="transmembrane region" description="Helical" evidence="5">
    <location>
        <begin position="122"/>
        <end position="139"/>
    </location>
</feature>
<dbReference type="PROSITE" id="PS50850">
    <property type="entry name" value="MFS"/>
    <property type="match status" value="1"/>
</dbReference>
<keyword evidence="3 5" id="KW-1133">Transmembrane helix</keyword>
<dbReference type="CDD" id="cd17321">
    <property type="entry name" value="MFS_MMR_MDR_like"/>
    <property type="match status" value="1"/>
</dbReference>
<dbReference type="HOGENOM" id="CLU_000960_28_2_11"/>
<accession>D1BV19</accession>
<dbReference type="Proteomes" id="UP000002255">
    <property type="component" value="Chromosome"/>
</dbReference>
<dbReference type="EMBL" id="CP001821">
    <property type="protein sequence ID" value="ACZ31258.1"/>
    <property type="molecule type" value="Genomic_DNA"/>
</dbReference>
<dbReference type="KEGG" id="xce:Xcel_2240"/>
<sequence length="463" mass="46442">MVGIDGPTTPAPDAVARRVLLVAILATFVAFLDGTVVTVALPAIGHELGGDEAATLGLQQWVVDAYLVTLGALILLAGSLSDVHGRRRVLVAGLAGFAAASAACALAPTGAVLVAARAVQGVAGALLVPSSLAMIVSTFDGEEQGRAIGRWTAWTGTAVIVGPLAGGLLVDTLSWRFVFWLTVPVCLGTLLLVRALPERAPGQGRRLDVRGAVLAAVGLAATVTALIEAGRLGWGHPLVVGGLTLGAIGLAAFLLSQRRTADPMLPLRLFALRNFAWGNAATAAIYGALGFGGFLVTLFLQQVAGYTATLAGLAQMPAFVALLTLSGTFGALAARFGARAFMTVGPLLAAAGFLLMLATDASAHYWSQVFPGQAVFGLGLAVTVAPLTAAILGAPPPADAGIASAVNNAVARVAGLVVVALAGVILGGALDVGTFHRGLVVTAALFAVGGLLSLAGIRGRTAV</sequence>
<proteinExistence type="predicted"/>
<reference evidence="8" key="1">
    <citation type="submission" date="2009-11" db="EMBL/GenBank/DDBJ databases">
        <title>The complete chromosome of Xylanimonas cellulosilytica DSM 15894.</title>
        <authorList>
            <consortium name="US DOE Joint Genome Institute (JGI-PGF)"/>
            <person name="Lucas S."/>
            <person name="Copeland A."/>
            <person name="Lapidus A."/>
            <person name="Glavina del Rio T."/>
            <person name="Dalin E."/>
            <person name="Tice H."/>
            <person name="Bruce D."/>
            <person name="Goodwin L."/>
            <person name="Pitluck S."/>
            <person name="Kyrpides N."/>
            <person name="Mavromatis K."/>
            <person name="Ivanova N."/>
            <person name="Mikhailova N."/>
            <person name="Foster B."/>
            <person name="Clum A."/>
            <person name="Brettin T."/>
            <person name="Detter J.C."/>
            <person name="Han C."/>
            <person name="Larimer F."/>
            <person name="Land M."/>
            <person name="Hauser L."/>
            <person name="Markowitz V."/>
            <person name="Cheng J.F."/>
            <person name="Hugenholtz P."/>
            <person name="Woyke T."/>
            <person name="Wu D."/>
            <person name="Gehrich-Schroeter G."/>
            <person name="Schneider S."/>
            <person name="Pukall S.R."/>
            <person name="Klenk H.P."/>
            <person name="Eisen J.A."/>
        </authorList>
    </citation>
    <scope>NUCLEOTIDE SEQUENCE [LARGE SCALE GENOMIC DNA]</scope>
    <source>
        <strain evidence="8">DSM 15894 / CECT 5975 / LMG 20990 / XIL07</strain>
    </source>
</reference>
<feature type="transmembrane region" description="Helical" evidence="5">
    <location>
        <begin position="413"/>
        <end position="432"/>
    </location>
</feature>
<gene>
    <name evidence="7" type="ordered locus">Xcel_2240</name>
</gene>
<dbReference type="PANTHER" id="PTHR42718:SF42">
    <property type="entry name" value="EXPORT PROTEIN"/>
    <property type="match status" value="1"/>
</dbReference>
<dbReference type="eggNOG" id="COG0477">
    <property type="taxonomic scope" value="Bacteria"/>
</dbReference>
<feature type="transmembrane region" description="Helical" evidence="5">
    <location>
        <begin position="276"/>
        <end position="300"/>
    </location>
</feature>
<dbReference type="GO" id="GO:0022857">
    <property type="term" value="F:transmembrane transporter activity"/>
    <property type="evidence" value="ECO:0007669"/>
    <property type="project" value="InterPro"/>
</dbReference>
<dbReference type="Gene3D" id="1.20.1720.10">
    <property type="entry name" value="Multidrug resistance protein D"/>
    <property type="match status" value="1"/>
</dbReference>
<dbReference type="PANTHER" id="PTHR42718">
    <property type="entry name" value="MAJOR FACILITATOR SUPERFAMILY MULTIDRUG TRANSPORTER MFSC"/>
    <property type="match status" value="1"/>
</dbReference>
<dbReference type="InterPro" id="IPR011701">
    <property type="entry name" value="MFS"/>
</dbReference>